<comment type="caution">
    <text evidence="8">The sequence shown here is derived from an EMBL/GenBank/DDBJ whole genome shotgun (WGS) entry which is preliminary data.</text>
</comment>
<dbReference type="SMART" id="SM00862">
    <property type="entry name" value="Trans_reg_C"/>
    <property type="match status" value="1"/>
</dbReference>
<evidence type="ECO:0000259" key="7">
    <source>
        <dbReference type="PROSITE" id="PS51755"/>
    </source>
</evidence>
<dbReference type="GO" id="GO:0032993">
    <property type="term" value="C:protein-DNA complex"/>
    <property type="evidence" value="ECO:0007669"/>
    <property type="project" value="TreeGrafter"/>
</dbReference>
<evidence type="ECO:0000256" key="6">
    <source>
        <dbReference type="SAM" id="MobiDB-lite"/>
    </source>
</evidence>
<protein>
    <submittedName>
        <fullName evidence="8">Winged helix-turn-helix transcriptional regulator</fullName>
    </submittedName>
</protein>
<dbReference type="Proteomes" id="UP000309033">
    <property type="component" value="Unassembled WGS sequence"/>
</dbReference>
<accession>A0A5R8YIP1</accession>
<keyword evidence="9" id="KW-1185">Reference proteome</keyword>
<organism evidence="8 9">
    <name type="scientific">Microbispora triticiradicis</name>
    <dbReference type="NCBI Taxonomy" id="2200763"/>
    <lineage>
        <taxon>Bacteria</taxon>
        <taxon>Bacillati</taxon>
        <taxon>Actinomycetota</taxon>
        <taxon>Actinomycetes</taxon>
        <taxon>Streptosporangiales</taxon>
        <taxon>Streptosporangiaceae</taxon>
        <taxon>Microbispora</taxon>
    </lineage>
</organism>
<dbReference type="Gene3D" id="1.10.10.10">
    <property type="entry name" value="Winged helix-like DNA-binding domain superfamily/Winged helix DNA-binding domain"/>
    <property type="match status" value="1"/>
</dbReference>
<dbReference type="PANTHER" id="PTHR48111">
    <property type="entry name" value="REGULATOR OF RPOS"/>
    <property type="match status" value="1"/>
</dbReference>
<dbReference type="CDD" id="cd00383">
    <property type="entry name" value="trans_reg_C"/>
    <property type="match status" value="1"/>
</dbReference>
<feature type="domain" description="OmpR/PhoB-type" evidence="7">
    <location>
        <begin position="75"/>
        <end position="171"/>
    </location>
</feature>
<keyword evidence="1" id="KW-0597">Phosphoprotein</keyword>
<dbReference type="InterPro" id="IPR036388">
    <property type="entry name" value="WH-like_DNA-bd_sf"/>
</dbReference>
<dbReference type="GO" id="GO:0005829">
    <property type="term" value="C:cytosol"/>
    <property type="evidence" value="ECO:0007669"/>
    <property type="project" value="TreeGrafter"/>
</dbReference>
<dbReference type="Pfam" id="PF00486">
    <property type="entry name" value="Trans_reg_C"/>
    <property type="match status" value="1"/>
</dbReference>
<evidence type="ECO:0000256" key="1">
    <source>
        <dbReference type="ARBA" id="ARBA00022553"/>
    </source>
</evidence>
<evidence type="ECO:0000256" key="3">
    <source>
        <dbReference type="ARBA" id="ARBA00023125"/>
    </source>
</evidence>
<dbReference type="GO" id="GO:0000156">
    <property type="term" value="F:phosphorelay response regulator activity"/>
    <property type="evidence" value="ECO:0007669"/>
    <property type="project" value="TreeGrafter"/>
</dbReference>
<dbReference type="OrthoDB" id="8927943at2"/>
<evidence type="ECO:0000313" key="8">
    <source>
        <dbReference type="EMBL" id="TLP52422.1"/>
    </source>
</evidence>
<feature type="compositionally biased region" description="Low complexity" evidence="6">
    <location>
        <begin position="47"/>
        <end position="59"/>
    </location>
</feature>
<gene>
    <name evidence="8" type="ORF">FED44_32085</name>
</gene>
<dbReference type="AlphaFoldDB" id="A0A5R8YIP1"/>
<dbReference type="InterPro" id="IPR001867">
    <property type="entry name" value="OmpR/PhoB-type_DNA-bd"/>
</dbReference>
<dbReference type="InterPro" id="IPR039420">
    <property type="entry name" value="WalR-like"/>
</dbReference>
<keyword evidence="3 5" id="KW-0238">DNA-binding</keyword>
<dbReference type="InterPro" id="IPR016032">
    <property type="entry name" value="Sig_transdc_resp-reg_C-effctor"/>
</dbReference>
<dbReference type="PROSITE" id="PS51755">
    <property type="entry name" value="OMPR_PHOB"/>
    <property type="match status" value="1"/>
</dbReference>
<feature type="region of interest" description="Disordered" evidence="6">
    <location>
        <begin position="47"/>
        <end position="66"/>
    </location>
</feature>
<dbReference type="SUPFAM" id="SSF46894">
    <property type="entry name" value="C-terminal effector domain of the bipartite response regulators"/>
    <property type="match status" value="1"/>
</dbReference>
<sequence>MIVGYLVPADTSLDVPARTPRPAAGEASDAVGRTARAAVEFAGSAIAGGPPSAATAETPATRERAPGPAWHEFSAVSLPEEDLVLDRTARVVRSGGEEIELTYREFELLDYLTSAPGRVYNRRQLMAAVWDRYDEEGGRTVDVHVLRLRRKLGRHAGRIVTVRNVGYKYQPPRRH</sequence>
<feature type="DNA-binding region" description="OmpR/PhoB-type" evidence="5">
    <location>
        <begin position="75"/>
        <end position="171"/>
    </location>
</feature>
<evidence type="ECO:0000313" key="9">
    <source>
        <dbReference type="Proteomes" id="UP000309033"/>
    </source>
</evidence>
<name>A0A5R8YIP1_9ACTN</name>
<dbReference type="PANTHER" id="PTHR48111:SF4">
    <property type="entry name" value="DNA-BINDING DUAL TRANSCRIPTIONAL REGULATOR OMPR"/>
    <property type="match status" value="1"/>
</dbReference>
<reference evidence="8" key="1">
    <citation type="submission" date="2019-05" db="EMBL/GenBank/DDBJ databases">
        <title>Isolation, diversity and antifungal activity of Actinobacteria from wheat.</title>
        <authorList>
            <person name="Yu B."/>
        </authorList>
    </citation>
    <scope>NUCLEOTIDE SEQUENCE [LARGE SCALE GENOMIC DNA]</scope>
    <source>
        <strain evidence="8">NEAU-HEGS1-5</strain>
    </source>
</reference>
<keyword evidence="2" id="KW-0805">Transcription regulation</keyword>
<dbReference type="EMBL" id="VANP01000019">
    <property type="protein sequence ID" value="TLP52422.1"/>
    <property type="molecule type" value="Genomic_DNA"/>
</dbReference>
<evidence type="ECO:0000256" key="2">
    <source>
        <dbReference type="ARBA" id="ARBA00023015"/>
    </source>
</evidence>
<evidence type="ECO:0000256" key="4">
    <source>
        <dbReference type="ARBA" id="ARBA00023163"/>
    </source>
</evidence>
<keyword evidence="4" id="KW-0804">Transcription</keyword>
<dbReference type="GO" id="GO:0006355">
    <property type="term" value="P:regulation of DNA-templated transcription"/>
    <property type="evidence" value="ECO:0007669"/>
    <property type="project" value="InterPro"/>
</dbReference>
<dbReference type="GO" id="GO:0000976">
    <property type="term" value="F:transcription cis-regulatory region binding"/>
    <property type="evidence" value="ECO:0007669"/>
    <property type="project" value="TreeGrafter"/>
</dbReference>
<evidence type="ECO:0000256" key="5">
    <source>
        <dbReference type="PROSITE-ProRule" id="PRU01091"/>
    </source>
</evidence>
<proteinExistence type="predicted"/>